<reference evidence="4 6" key="2">
    <citation type="submission" date="2019-04" db="EMBL/GenBank/DDBJ databases">
        <title>Long-read de novo sequencing of Cupriavidus necator H16.</title>
        <authorList>
            <person name="Little G.T."/>
            <person name="Ehsaan M."/>
            <person name="Arenas-Lopez C."/>
            <person name="Jawed K."/>
            <person name="Winzer K."/>
            <person name="Kovacs K."/>
            <person name="Malys N."/>
            <person name="Minton N.P."/>
        </authorList>
    </citation>
    <scope>NUCLEOTIDE SEQUENCE [LARGE SCALE GENOMIC DNA]</scope>
    <source>
        <strain evidence="4 6">H16</strain>
    </source>
</reference>
<feature type="signal peptide" evidence="2">
    <location>
        <begin position="1"/>
        <end position="33"/>
    </location>
</feature>
<proteinExistence type="inferred from homology"/>
<dbReference type="AlphaFoldDB" id="Q0K458"/>
<dbReference type="InterPro" id="IPR005064">
    <property type="entry name" value="BUG"/>
</dbReference>
<dbReference type="SUPFAM" id="SSF53850">
    <property type="entry name" value="Periplasmic binding protein-like II"/>
    <property type="match status" value="1"/>
</dbReference>
<feature type="chain" id="PRO_5004174742" evidence="2">
    <location>
        <begin position="34"/>
        <end position="334"/>
    </location>
</feature>
<keyword evidence="3" id="KW-0675">Receptor</keyword>
<dbReference type="PANTHER" id="PTHR42928">
    <property type="entry name" value="TRICARBOXYLATE-BINDING PROTEIN"/>
    <property type="match status" value="1"/>
</dbReference>
<evidence type="ECO:0000313" key="4">
    <source>
        <dbReference type="EMBL" id="QCC03137.1"/>
    </source>
</evidence>
<keyword evidence="2" id="KW-0732">Signal</keyword>
<dbReference type="Gene3D" id="3.40.190.150">
    <property type="entry name" value="Bordetella uptake gene, domain 1"/>
    <property type="match status" value="1"/>
</dbReference>
<dbReference type="Pfam" id="PF03401">
    <property type="entry name" value="TctC"/>
    <property type="match status" value="1"/>
</dbReference>
<gene>
    <name evidence="3" type="ordered locus">H16_B0418</name>
    <name evidence="4" type="ORF">E6A55_21235</name>
</gene>
<dbReference type="HOGENOM" id="CLU_045683_0_0_4"/>
<dbReference type="Gene3D" id="3.40.190.10">
    <property type="entry name" value="Periplasmic binding protein-like II"/>
    <property type="match status" value="1"/>
</dbReference>
<dbReference type="OrthoDB" id="7250553at2"/>
<dbReference type="PIRSF" id="PIRSF017082">
    <property type="entry name" value="YflP"/>
    <property type="match status" value="1"/>
</dbReference>
<dbReference type="RefSeq" id="WP_011616577.1">
    <property type="nucleotide sequence ID" value="NC_008314.1"/>
</dbReference>
<dbReference type="Proteomes" id="UP000296079">
    <property type="component" value="Chromosome 2"/>
</dbReference>
<dbReference type="EMBL" id="CP039288">
    <property type="protein sequence ID" value="QCC03137.1"/>
    <property type="molecule type" value="Genomic_DNA"/>
</dbReference>
<evidence type="ECO:0000313" key="5">
    <source>
        <dbReference type="Proteomes" id="UP000008210"/>
    </source>
</evidence>
<reference evidence="3 5" key="1">
    <citation type="journal article" date="2006" name="Nat. Biotechnol.">
        <title>Genome sequence of the bioplastic-producing 'Knallgas' bacterium Ralstonia eutropha H16.</title>
        <authorList>
            <person name="Pohlmann A."/>
            <person name="Fricke W.F."/>
            <person name="Reinecke F."/>
            <person name="Kusian B."/>
            <person name="Liesegang H."/>
            <person name="Cramm R."/>
            <person name="Eitinger T."/>
            <person name="Ewering C."/>
            <person name="Potter M."/>
            <person name="Schwartz E."/>
            <person name="Strittmatter A."/>
            <person name="Voss I."/>
            <person name="Gottschalk G."/>
            <person name="Steinbuechel A."/>
            <person name="Friedrich B."/>
            <person name="Bowien B."/>
        </authorList>
    </citation>
    <scope>NUCLEOTIDE SEQUENCE [LARGE SCALE GENOMIC DNA]</scope>
    <source>
        <strain evidence="5">ATCC 17699 / DSM 428 / KCTC 22496 / NCIMB 10442 / H16 / Stanier 337</strain>
        <strain evidence="3">H16</strain>
    </source>
</reference>
<dbReference type="KEGG" id="reh:H16_B0418"/>
<organism evidence="3 5">
    <name type="scientific">Cupriavidus necator (strain ATCC 17699 / DSM 428 / KCTC 22496 / NCIMB 10442 / H16 / Stanier 337)</name>
    <name type="common">Ralstonia eutropha</name>
    <dbReference type="NCBI Taxonomy" id="381666"/>
    <lineage>
        <taxon>Bacteria</taxon>
        <taxon>Pseudomonadati</taxon>
        <taxon>Pseudomonadota</taxon>
        <taxon>Betaproteobacteria</taxon>
        <taxon>Burkholderiales</taxon>
        <taxon>Burkholderiaceae</taxon>
        <taxon>Cupriavidus</taxon>
    </lineage>
</organism>
<protein>
    <submittedName>
        <fullName evidence="3">Probable extra-cytoplasmic solute receptor</fullName>
    </submittedName>
    <submittedName>
        <fullName evidence="4">Tripartite tricarboxylate transporter substrate binding protein</fullName>
    </submittedName>
</protein>
<dbReference type="InterPro" id="IPR042100">
    <property type="entry name" value="Bug_dom1"/>
</dbReference>
<accession>Q0K458</accession>
<dbReference type="Proteomes" id="UP000008210">
    <property type="component" value="Chromosome 2"/>
</dbReference>
<dbReference type="eggNOG" id="COG3181">
    <property type="taxonomic scope" value="Bacteria"/>
</dbReference>
<evidence type="ECO:0000313" key="6">
    <source>
        <dbReference type="Proteomes" id="UP000296079"/>
    </source>
</evidence>
<dbReference type="EMBL" id="AM260480">
    <property type="protein sequence ID" value="CAJ95216.1"/>
    <property type="molecule type" value="Genomic_DNA"/>
</dbReference>
<dbReference type="CDD" id="cd07012">
    <property type="entry name" value="PBP2_Bug_TTT"/>
    <property type="match status" value="1"/>
</dbReference>
<name>Q0K458_CUPNH</name>
<evidence type="ECO:0000313" key="3">
    <source>
        <dbReference type="EMBL" id="CAJ95216.1"/>
    </source>
</evidence>
<dbReference type="PANTHER" id="PTHR42928:SF5">
    <property type="entry name" value="BLR1237 PROTEIN"/>
    <property type="match status" value="1"/>
</dbReference>
<evidence type="ECO:0000256" key="2">
    <source>
        <dbReference type="SAM" id="SignalP"/>
    </source>
</evidence>
<evidence type="ECO:0000256" key="1">
    <source>
        <dbReference type="ARBA" id="ARBA00006987"/>
    </source>
</evidence>
<dbReference type="STRING" id="381666.H16_B0418"/>
<keyword evidence="5" id="KW-1185">Reference proteome</keyword>
<sequence length="334" mass="35136">MELRTITRTLAPRLRRIGATCVAAAVAASDALAQPAYPARPVTIVSVGPAGGVTDQAARLIATKVGARLGQTVIVDDRGGAGGNIGAEYASKAAPDGYTLMVGTQGTQSTNQFLFKSLRFNPEKDFVPVHGIISLPNVLVVNASRPYRSVGEFVAYARTHPGKVTAASGGNGTGMHLAIEQFRSVAGVDLVHVPYKGSPPAITDLVSGQVDLCFDYPATTVGHIRSGKLRALAVLGPNRLPQLPQVPTIAEAGFPRAESTDWIGLFAVAGTPQPIVDRWTREVALVLQGPDVIASFERMGGVPLPLGGEQFGSFIVSERVKWKAVIERTGARIE</sequence>
<comment type="similarity">
    <text evidence="1">Belongs to the UPF0065 (bug) family.</text>
</comment>